<dbReference type="AlphaFoldDB" id="A0AAC9JEY7"/>
<gene>
    <name evidence="3" type="ORF">BM524_21065</name>
</gene>
<dbReference type="Pfam" id="PF05345">
    <property type="entry name" value="He_PIG"/>
    <property type="match status" value="1"/>
</dbReference>
<dbReference type="Proteomes" id="UP000182101">
    <property type="component" value="Plasmid pAMCP48-600"/>
</dbReference>
<reference evidence="3 4" key="1">
    <citation type="submission" date="2016-11" db="EMBL/GenBank/DDBJ databases">
        <title>Networking in microbes: conjugative elements and plasmids in the genus Alteromonas.</title>
        <authorList>
            <person name="Lopez-Perez M."/>
            <person name="Ramon-Marco N."/>
            <person name="Rodriguez-Valera F."/>
        </authorList>
    </citation>
    <scope>NUCLEOTIDE SEQUENCE [LARGE SCALE GENOMIC DNA]</scope>
    <source>
        <strain evidence="3 4">CP48</strain>
        <plasmid evidence="4">pamcp48-600</plasmid>
    </source>
</reference>
<name>A0AAC9JEY7_9ALTE</name>
<evidence type="ECO:0000256" key="1">
    <source>
        <dbReference type="SAM" id="SignalP"/>
    </source>
</evidence>
<dbReference type="EMBL" id="CP018025">
    <property type="protein sequence ID" value="APD92394.1"/>
    <property type="molecule type" value="Genomic_DNA"/>
</dbReference>
<keyword evidence="1" id="KW-0732">Signal</keyword>
<protein>
    <recommendedName>
        <fullName evidence="2">Dystroglycan-type cadherin-like domain-containing protein</fullName>
    </recommendedName>
</protein>
<keyword evidence="3" id="KW-0614">Plasmid</keyword>
<geneLocation type="plasmid" evidence="4">
    <name>pamcp48-600</name>
</geneLocation>
<dbReference type="Gene3D" id="2.60.40.10">
    <property type="entry name" value="Immunoglobulins"/>
    <property type="match status" value="1"/>
</dbReference>
<dbReference type="RefSeq" id="WP_071961008.1">
    <property type="nucleotide sequence ID" value="NZ_CP018025.1"/>
</dbReference>
<dbReference type="InterPro" id="IPR013783">
    <property type="entry name" value="Ig-like_fold"/>
</dbReference>
<dbReference type="SMART" id="SM00736">
    <property type="entry name" value="CADG"/>
    <property type="match status" value="1"/>
</dbReference>
<feature type="domain" description="Dystroglycan-type cadherin-like" evidence="2">
    <location>
        <begin position="608"/>
        <end position="701"/>
    </location>
</feature>
<dbReference type="InterPro" id="IPR006644">
    <property type="entry name" value="Cadg"/>
</dbReference>
<feature type="signal peptide" evidence="1">
    <location>
        <begin position="1"/>
        <end position="21"/>
    </location>
</feature>
<dbReference type="GO" id="GO:0005509">
    <property type="term" value="F:calcium ion binding"/>
    <property type="evidence" value="ECO:0007669"/>
    <property type="project" value="InterPro"/>
</dbReference>
<dbReference type="InterPro" id="IPR015919">
    <property type="entry name" value="Cadherin-like_sf"/>
</dbReference>
<evidence type="ECO:0000259" key="2">
    <source>
        <dbReference type="SMART" id="SM00736"/>
    </source>
</evidence>
<sequence>MSKIKNAIFTALALAPTCSMAAFHQFVEADMPVGINEVKVDAYQASTVLASYITNDSDDGPLLNVNVITRGSDGFALREVRALPVNSVITDVEMTSAAVLSISHDENGYYHLLSAQHCTENSECSENELYLVNTNAESQASSFSRVSMNGCGQDLTLLSKEQGVGVASSCGVVRWFDETLTLMSETQLTAYPDEAQLQAKTDPWIKNGEDDIATPTQETFVFGALTEEGGILSYITWEVDHSGNIIERSSTSLEGQTIECQLLASESTKGAVCFDGNAFRLYPLTNDSSISLDVFVPEESTIYTDGDWSAAASNSHVYVHYQVISDSTNEASQIVSNIDAGTGEMYAYHSTTSSLSDRTGELPRYALSADALTAVTTYIDNDGNVDVSVYADLFTVTAPYVFNVNGIQVLTGQETSVPLSYQSESHLPIEIGVSSESQADWINVDTESKEIIFSPKHVDAGIGEYIVSLSTGDTERSQTLQATAILDPLSLHVFEPVIFENAELEGSVPLLSLIDAVDNITLLEDEVRTFTFSVENREVEEYVLEIESLPDFMSWSAETMELTVSPSQKDVGIATAVLTSADVYLEGDDDATESYNMSFNVLEIDEPPVITSTPAASVTVGDEYRYAMTFDDEETASSSLNVSLEVGPAWLSYNQSDQVLSGVPSDLYIGSSRVQITVSDTVGNIVVHSFTLTVNEDPDAESEGGSMGGVLALLIGGIIYRRFKERAKFAA</sequence>
<accession>A0AAC9JEY7</accession>
<evidence type="ECO:0000313" key="4">
    <source>
        <dbReference type="Proteomes" id="UP000182101"/>
    </source>
</evidence>
<dbReference type="GO" id="GO:0016020">
    <property type="term" value="C:membrane"/>
    <property type="evidence" value="ECO:0007669"/>
    <property type="project" value="InterPro"/>
</dbReference>
<evidence type="ECO:0000313" key="3">
    <source>
        <dbReference type="EMBL" id="APD92394.1"/>
    </source>
</evidence>
<organism evidence="3 4">
    <name type="scientific">Alteromonas mediterranea</name>
    <dbReference type="NCBI Taxonomy" id="314275"/>
    <lineage>
        <taxon>Bacteria</taxon>
        <taxon>Pseudomonadati</taxon>
        <taxon>Pseudomonadota</taxon>
        <taxon>Gammaproteobacteria</taxon>
        <taxon>Alteromonadales</taxon>
        <taxon>Alteromonadaceae</taxon>
        <taxon>Alteromonas/Salinimonas group</taxon>
        <taxon>Alteromonas</taxon>
    </lineage>
</organism>
<dbReference type="SUPFAM" id="SSF49313">
    <property type="entry name" value="Cadherin-like"/>
    <property type="match status" value="1"/>
</dbReference>
<feature type="chain" id="PRO_5042209129" description="Dystroglycan-type cadherin-like domain-containing protein" evidence="1">
    <location>
        <begin position="22"/>
        <end position="731"/>
    </location>
</feature>
<proteinExistence type="predicted"/>